<dbReference type="SUPFAM" id="SSF52242">
    <property type="entry name" value="Cobalamin (vitamin B12)-binding domain"/>
    <property type="match status" value="1"/>
</dbReference>
<sequence length="223" mass="24573">MATEQELHQGLYEAVVDMDEDRAAELARQVVAEGYDAYAAIEDGLSRGMDKVGELYEQEEYFIPELLLCSDAMYAGIDILKPHIVRQENSERHVVVIGVVEGDTHDIGKNLVKIMLESAGFEVIDLGRDIKPQAFLQAAKEHEAEIIALSTLMTTAMPAMKEVIDLLEEMHLRENYKVVIGGGPISPGFAKKIKADAYAVNAAEAARIAKELVGMEEKVRQTA</sequence>
<protein>
    <submittedName>
        <fullName evidence="6">Methylmalonyl-CoA mutase C-terminal domain-containing protein/methyltransferase cognate corrinoid proteins</fullName>
    </submittedName>
</protein>
<dbReference type="GO" id="GO:0031419">
    <property type="term" value="F:cobalamin binding"/>
    <property type="evidence" value="ECO:0007669"/>
    <property type="project" value="InterPro"/>
</dbReference>
<evidence type="ECO:0000256" key="1">
    <source>
        <dbReference type="ARBA" id="ARBA00010854"/>
    </source>
</evidence>
<dbReference type="InterPro" id="IPR006158">
    <property type="entry name" value="Cobalamin-bd"/>
</dbReference>
<evidence type="ECO:0000256" key="3">
    <source>
        <dbReference type="ARBA" id="ARBA00023285"/>
    </source>
</evidence>
<keyword evidence="2" id="KW-0479">Metal-binding</keyword>
<dbReference type="InterPro" id="IPR036724">
    <property type="entry name" value="Cobalamin-bd_sf"/>
</dbReference>
<dbReference type="PANTHER" id="PTHR45833">
    <property type="entry name" value="METHIONINE SYNTHASE"/>
    <property type="match status" value="1"/>
</dbReference>
<reference evidence="6 7" key="1">
    <citation type="submission" date="2016-11" db="EMBL/GenBank/DDBJ databases">
        <authorList>
            <person name="Jaros S."/>
            <person name="Januszkiewicz K."/>
            <person name="Wedrychowicz H."/>
        </authorList>
    </citation>
    <scope>NUCLEOTIDE SEQUENCE [LARGE SCALE GENOMIC DNA]</scope>
    <source>
        <strain evidence="6 7">HD4</strain>
    </source>
</reference>
<keyword evidence="6" id="KW-0808">Transferase</keyword>
<feature type="domain" description="B12-binding N-terminal" evidence="5">
    <location>
        <begin position="1"/>
        <end position="92"/>
    </location>
</feature>
<dbReference type="GO" id="GO:0008705">
    <property type="term" value="F:methionine synthase activity"/>
    <property type="evidence" value="ECO:0007669"/>
    <property type="project" value="TreeGrafter"/>
</dbReference>
<dbReference type="AlphaFoldDB" id="A0A1M6UX58"/>
<dbReference type="PROSITE" id="PS51332">
    <property type="entry name" value="B12_BINDING"/>
    <property type="match status" value="1"/>
</dbReference>
<keyword evidence="6" id="KW-0489">Methyltransferase</keyword>
<dbReference type="InterPro" id="IPR036594">
    <property type="entry name" value="Meth_synthase_dom"/>
</dbReference>
<organism evidence="6 7">
    <name type="scientific">Selenomonas ruminantium</name>
    <dbReference type="NCBI Taxonomy" id="971"/>
    <lineage>
        <taxon>Bacteria</taxon>
        <taxon>Bacillati</taxon>
        <taxon>Bacillota</taxon>
        <taxon>Negativicutes</taxon>
        <taxon>Selenomonadales</taxon>
        <taxon>Selenomonadaceae</taxon>
        <taxon>Selenomonas</taxon>
    </lineage>
</organism>
<evidence type="ECO:0000256" key="2">
    <source>
        <dbReference type="ARBA" id="ARBA00022723"/>
    </source>
</evidence>
<dbReference type="SUPFAM" id="SSF47644">
    <property type="entry name" value="Methionine synthase domain"/>
    <property type="match status" value="1"/>
</dbReference>
<dbReference type="EMBL" id="FRBC01000015">
    <property type="protein sequence ID" value="SHK73770.1"/>
    <property type="molecule type" value="Genomic_DNA"/>
</dbReference>
<feature type="domain" description="B12-binding" evidence="4">
    <location>
        <begin position="92"/>
        <end position="223"/>
    </location>
</feature>
<evidence type="ECO:0000313" key="7">
    <source>
        <dbReference type="Proteomes" id="UP000184263"/>
    </source>
</evidence>
<dbReference type="FunFam" id="3.40.50.280:FF:000003">
    <property type="entry name" value="Dimethylamine methyltransferase corrinoid protein"/>
    <property type="match status" value="1"/>
</dbReference>
<dbReference type="Proteomes" id="UP000184263">
    <property type="component" value="Unassembled WGS sequence"/>
</dbReference>
<dbReference type="RefSeq" id="WP_073090135.1">
    <property type="nucleotide sequence ID" value="NZ_FRBC01000015.1"/>
</dbReference>
<dbReference type="PANTHER" id="PTHR45833:SF1">
    <property type="entry name" value="METHIONINE SYNTHASE"/>
    <property type="match status" value="1"/>
</dbReference>
<dbReference type="Pfam" id="PF02607">
    <property type="entry name" value="B12-binding_2"/>
    <property type="match status" value="1"/>
</dbReference>
<dbReference type="Gene3D" id="3.40.50.280">
    <property type="entry name" value="Cobalamin-binding domain"/>
    <property type="match status" value="1"/>
</dbReference>
<comment type="similarity">
    <text evidence="1">Belongs to the methylamine corrinoid protein family.</text>
</comment>
<name>A0A1M6UX58_SELRU</name>
<dbReference type="GO" id="GO:0005829">
    <property type="term" value="C:cytosol"/>
    <property type="evidence" value="ECO:0007669"/>
    <property type="project" value="TreeGrafter"/>
</dbReference>
<dbReference type="GO" id="GO:0032259">
    <property type="term" value="P:methylation"/>
    <property type="evidence" value="ECO:0007669"/>
    <property type="project" value="UniProtKB-KW"/>
</dbReference>
<evidence type="ECO:0000259" key="5">
    <source>
        <dbReference type="PROSITE" id="PS51337"/>
    </source>
</evidence>
<keyword evidence="3" id="KW-0170">Cobalt</keyword>
<dbReference type="SMART" id="SM01018">
    <property type="entry name" value="B12-binding_2"/>
    <property type="match status" value="1"/>
</dbReference>
<evidence type="ECO:0000259" key="4">
    <source>
        <dbReference type="PROSITE" id="PS51332"/>
    </source>
</evidence>
<evidence type="ECO:0000313" key="6">
    <source>
        <dbReference type="EMBL" id="SHK73770.1"/>
    </source>
</evidence>
<dbReference type="GO" id="GO:0046653">
    <property type="term" value="P:tetrahydrofolate metabolic process"/>
    <property type="evidence" value="ECO:0007669"/>
    <property type="project" value="TreeGrafter"/>
</dbReference>
<dbReference type="CDD" id="cd02070">
    <property type="entry name" value="corrinoid_protein_B12-BD"/>
    <property type="match status" value="1"/>
</dbReference>
<dbReference type="Gene3D" id="1.10.1240.10">
    <property type="entry name" value="Methionine synthase domain"/>
    <property type="match status" value="1"/>
</dbReference>
<proteinExistence type="inferred from homology"/>
<dbReference type="PROSITE" id="PS51337">
    <property type="entry name" value="B12_BINDING_NTER"/>
    <property type="match status" value="1"/>
</dbReference>
<dbReference type="Pfam" id="PF02310">
    <property type="entry name" value="B12-binding"/>
    <property type="match status" value="1"/>
</dbReference>
<gene>
    <name evidence="6" type="ORF">SAMN05216582_11530</name>
</gene>
<dbReference type="InterPro" id="IPR050554">
    <property type="entry name" value="Met_Synthase/Corrinoid"/>
</dbReference>
<dbReference type="OrthoDB" id="9783599at2"/>
<dbReference type="GO" id="GO:0046872">
    <property type="term" value="F:metal ion binding"/>
    <property type="evidence" value="ECO:0007669"/>
    <property type="project" value="UniProtKB-KW"/>
</dbReference>
<dbReference type="GO" id="GO:0050667">
    <property type="term" value="P:homocysteine metabolic process"/>
    <property type="evidence" value="ECO:0007669"/>
    <property type="project" value="TreeGrafter"/>
</dbReference>
<accession>A0A1M6UX58</accession>
<dbReference type="InterPro" id="IPR003759">
    <property type="entry name" value="Cbl-bd_cap"/>
</dbReference>